<dbReference type="EMBL" id="CACRTR010000012">
    <property type="protein sequence ID" value="VYU53726.1"/>
    <property type="molecule type" value="Genomic_DNA"/>
</dbReference>
<dbReference type="Pfam" id="PF13443">
    <property type="entry name" value="HTH_26"/>
    <property type="match status" value="1"/>
</dbReference>
<reference evidence="2" key="1">
    <citation type="submission" date="2019-11" db="EMBL/GenBank/DDBJ databases">
        <authorList>
            <person name="Feng L."/>
        </authorList>
    </citation>
    <scope>NUCLEOTIDE SEQUENCE</scope>
    <source>
        <strain evidence="2">ElimosumLFYP34</strain>
    </source>
</reference>
<dbReference type="PROSITE" id="PS50943">
    <property type="entry name" value="HTH_CROC1"/>
    <property type="match status" value="1"/>
</dbReference>
<dbReference type="Gene3D" id="1.10.260.40">
    <property type="entry name" value="lambda repressor-like DNA-binding domains"/>
    <property type="match status" value="1"/>
</dbReference>
<organism evidence="2">
    <name type="scientific">Eubacterium limosum</name>
    <dbReference type="NCBI Taxonomy" id="1736"/>
    <lineage>
        <taxon>Bacteria</taxon>
        <taxon>Bacillati</taxon>
        <taxon>Bacillota</taxon>
        <taxon>Clostridia</taxon>
        <taxon>Eubacteriales</taxon>
        <taxon>Eubacteriaceae</taxon>
        <taxon>Eubacterium</taxon>
    </lineage>
</organism>
<dbReference type="SUPFAM" id="SSF47413">
    <property type="entry name" value="lambda repressor-like DNA-binding domains"/>
    <property type="match status" value="1"/>
</dbReference>
<evidence type="ECO:0000259" key="1">
    <source>
        <dbReference type="PROSITE" id="PS50943"/>
    </source>
</evidence>
<accession>A0A6N3FPF9</accession>
<dbReference type="AlphaFoldDB" id="A0A6N3FPF9"/>
<feature type="domain" description="HTH cro/C1-type" evidence="1">
    <location>
        <begin position="12"/>
        <end position="61"/>
    </location>
</feature>
<gene>
    <name evidence="2" type="ORF">ELLFYP34_00510</name>
</gene>
<proteinExistence type="predicted"/>
<dbReference type="InterPro" id="IPR001387">
    <property type="entry name" value="Cro/C1-type_HTH"/>
</dbReference>
<protein>
    <recommendedName>
        <fullName evidence="1">HTH cro/C1-type domain-containing protein</fullName>
    </recommendedName>
</protein>
<name>A0A6N3FPF9_EUBLI</name>
<dbReference type="SMART" id="SM00530">
    <property type="entry name" value="HTH_XRE"/>
    <property type="match status" value="1"/>
</dbReference>
<dbReference type="InterPro" id="IPR010982">
    <property type="entry name" value="Lambda_DNA-bd_dom_sf"/>
</dbReference>
<sequence length="77" mass="9289">MIKINLSRVLGEKRINQAELARLTEIRPTTINEYYHELVERVNLDYLDRICEVLECSIEEILEYQPNQAPRQWKKEE</sequence>
<evidence type="ECO:0000313" key="2">
    <source>
        <dbReference type="EMBL" id="VYU53726.1"/>
    </source>
</evidence>
<dbReference type="CDD" id="cd00093">
    <property type="entry name" value="HTH_XRE"/>
    <property type="match status" value="1"/>
</dbReference>
<dbReference type="GO" id="GO:0003677">
    <property type="term" value="F:DNA binding"/>
    <property type="evidence" value="ECO:0007669"/>
    <property type="project" value="InterPro"/>
</dbReference>